<proteinExistence type="predicted"/>
<dbReference type="AlphaFoldDB" id="C5B6M1"/>
<keyword evidence="2" id="KW-0614">Plasmid</keyword>
<name>C5B6M1_METEA</name>
<feature type="signal peptide" evidence="1">
    <location>
        <begin position="1"/>
        <end position="19"/>
    </location>
</feature>
<keyword evidence="1" id="KW-0732">Signal</keyword>
<dbReference type="PROSITE" id="PS51257">
    <property type="entry name" value="PROKAR_LIPOPROTEIN"/>
    <property type="match status" value="1"/>
</dbReference>
<accession>C5B6M1</accession>
<protein>
    <recommendedName>
        <fullName evidence="4">Tle cognate immunity protein 4 C-terminal domain-containing protein</fullName>
    </recommendedName>
</protein>
<dbReference type="OrthoDB" id="9848335at2"/>
<organism evidence="2 3">
    <name type="scientific">Methylorubrum extorquens (strain ATCC 14718 / DSM 1338 / JCM 2805 / NCIMB 9133 / AM1)</name>
    <name type="common">Methylobacterium extorquens</name>
    <dbReference type="NCBI Taxonomy" id="272630"/>
    <lineage>
        <taxon>Bacteria</taxon>
        <taxon>Pseudomonadati</taxon>
        <taxon>Pseudomonadota</taxon>
        <taxon>Alphaproteobacteria</taxon>
        <taxon>Hyphomicrobiales</taxon>
        <taxon>Methylobacteriaceae</taxon>
        <taxon>Methylorubrum</taxon>
    </lineage>
</organism>
<dbReference type="EMBL" id="CP001511">
    <property type="protein sequence ID" value="ACS44103.1"/>
    <property type="molecule type" value="Genomic_DNA"/>
</dbReference>
<dbReference type="KEGG" id="mea:Mex_2p1365"/>
<evidence type="ECO:0000256" key="1">
    <source>
        <dbReference type="SAM" id="SignalP"/>
    </source>
</evidence>
<feature type="chain" id="PRO_5002948360" description="Tle cognate immunity protein 4 C-terminal domain-containing protein" evidence="1">
    <location>
        <begin position="20"/>
        <end position="345"/>
    </location>
</feature>
<evidence type="ECO:0000313" key="2">
    <source>
        <dbReference type="EMBL" id="ACS44103.1"/>
    </source>
</evidence>
<evidence type="ECO:0000313" key="3">
    <source>
        <dbReference type="Proteomes" id="UP000009081"/>
    </source>
</evidence>
<sequence length="345" mass="38764">MRSAAAALLLALGAAPAWAACNVSTGERPSRTPFFLGIEPMDGPAEVFCKLQQLKGRYRVNLQFRDTEVDRTKEFDFDGARGVGPEHLTSFLQSLFPTERGPEFDPVDGKPFPKVLKHVVQGRASSLPGGGELQIPDVWQGARQLMLWEKFAIRVRPMPAPLEGFTLTVNFRPSPGRFVMEASGRRPSLYFRAWKPRLPLGSTINSACSEEIPLCKELPDVVPVRMSHEVEEVRLELEGDNLAVQAEQTLTNLETRYRRNLASSNMRDFDPVRGRGRVEIRDGATVITGESFPPERGKIGPSKVSVVYAEEQSEVSYRTRIDAYFREFRDALVRQQSIDRKTRTN</sequence>
<keyword evidence="3" id="KW-1185">Reference proteome</keyword>
<geneLocation type="plasmid" evidence="2 3">
    <name>megaplasmid</name>
</geneLocation>
<dbReference type="HOGENOM" id="CLU_803659_0_0_5"/>
<gene>
    <name evidence="2" type="ordered locus">MexAM1_META2p1365</name>
</gene>
<dbReference type="Proteomes" id="UP000009081">
    <property type="component" value="Plasmid megaplasmid"/>
</dbReference>
<evidence type="ECO:0008006" key="4">
    <source>
        <dbReference type="Google" id="ProtNLM"/>
    </source>
</evidence>
<reference evidence="2 3" key="1">
    <citation type="journal article" date="2009" name="PLoS ONE">
        <title>Methylobacterium genome sequences: a reference blueprint to investigate microbial metabolism of C1 compounds from natural and industrial sources.</title>
        <authorList>
            <person name="Vuilleumier S."/>
            <person name="Chistoserdova L."/>
            <person name="Lee M.-C."/>
            <person name="Bringel F."/>
            <person name="Lajus A."/>
            <person name="Zhou Y."/>
            <person name="Gourion B."/>
            <person name="Barbe V."/>
            <person name="Chang J."/>
            <person name="Cruveiller S."/>
            <person name="Dossat C."/>
            <person name="Gillett W."/>
            <person name="Gruffaz C."/>
            <person name="Haugen E."/>
            <person name="Hourcade E."/>
            <person name="Levy R."/>
            <person name="Mangenot S."/>
            <person name="Muller E."/>
            <person name="Nadalig T."/>
            <person name="Pagni M."/>
            <person name="Penny C."/>
            <person name="Peyraud R."/>
            <person name="Robinson D.G."/>
            <person name="Roche D."/>
            <person name="Rouy Z."/>
            <person name="Saenampechek C."/>
            <person name="Salvignol G."/>
            <person name="Vallenet D."/>
            <person name="Wu Z."/>
            <person name="Marx C.J."/>
            <person name="Vorholt J.A."/>
            <person name="Olson M.V."/>
            <person name="Kaul R."/>
            <person name="Weissenbach J."/>
            <person name="Medigue C."/>
            <person name="Lidstrom M.E."/>
        </authorList>
    </citation>
    <scope>NUCLEOTIDE SEQUENCE [LARGE SCALE GENOMIC DNA]</scope>
    <source>
        <strain evidence="3">ATCC 14718 / DSM 1338 / JCM 2805 / NCIMB 9133 / AM1</strain>
    </source>
</reference>
<dbReference type="RefSeq" id="WP_003604204.1">
    <property type="nucleotide sequence ID" value="NC_012811.1"/>
</dbReference>